<feature type="site" description="Catalytically relevant" evidence="6">
    <location>
        <position position="144"/>
    </location>
</feature>
<sequence length="326" mass="34817">MSKVIQQGLKVLEVEAQAILALKERLGDSFEQVVKMITACDGKIVLTGMGKSGQIARKLASTFSSTGTPAVFLHPAESSHGDLGLVENNDVVIALSYGGESPEFAGILRFVSRKGIPLIAITGKPESSLAKAAQVTLNVHVSEEACPLGLAPTASSTATLAMGDAVAMAVMAEKGFSSEDFAEFHPGGSLGYRLLTRVRDVMHGGDALPTVTLDTPIRQVFSIMTHKDVRGAAGIVDEKGDLVGVITDGDIRRRLEKSNDPLTGLAKDLMTTNPRTIDANELAEKALFVMEQFQIQMVFVLDKESSNPRKPVGILHIQDLLRAKVR</sequence>
<name>Q6MPN9_BDEBA</name>
<dbReference type="CDD" id="cd04604">
    <property type="entry name" value="CBS_pair_SIS_assoc"/>
    <property type="match status" value="1"/>
</dbReference>
<comment type="similarity">
    <text evidence="1 4">Belongs to the SIS family. GutQ/KpsF subfamily.</text>
</comment>
<dbReference type="RefSeq" id="WP_011163360.1">
    <property type="nucleotide sequence ID" value="NC_005363.1"/>
</dbReference>
<evidence type="ECO:0000313" key="10">
    <source>
        <dbReference type="EMBL" id="CAE78758.1"/>
    </source>
</evidence>
<dbReference type="Proteomes" id="UP000008080">
    <property type="component" value="Chromosome"/>
</dbReference>
<dbReference type="PROSITE" id="PS51371">
    <property type="entry name" value="CBS"/>
    <property type="match status" value="2"/>
</dbReference>
<dbReference type="PANTHER" id="PTHR42745:SF1">
    <property type="entry name" value="ARABINOSE 5-PHOSPHATE ISOMERASE KDSD"/>
    <property type="match status" value="1"/>
</dbReference>
<evidence type="ECO:0000256" key="4">
    <source>
        <dbReference type="PIRNR" id="PIRNR004692"/>
    </source>
</evidence>
<keyword evidence="5" id="KW-0479">Metal-binding</keyword>
<dbReference type="PIRSF" id="PIRSF004692">
    <property type="entry name" value="KdsD_KpsF"/>
    <property type="match status" value="1"/>
</dbReference>
<dbReference type="GeneID" id="93011885"/>
<evidence type="ECO:0000256" key="3">
    <source>
        <dbReference type="ARBA" id="ARBA00023122"/>
    </source>
</evidence>
<evidence type="ECO:0000256" key="5">
    <source>
        <dbReference type="PIRSR" id="PIRSR004692-2"/>
    </source>
</evidence>
<dbReference type="GO" id="GO:0097367">
    <property type="term" value="F:carbohydrate derivative binding"/>
    <property type="evidence" value="ECO:0007669"/>
    <property type="project" value="InterPro"/>
</dbReference>
<dbReference type="GO" id="GO:0046872">
    <property type="term" value="F:metal ion binding"/>
    <property type="evidence" value="ECO:0007669"/>
    <property type="project" value="UniProtKB-KW"/>
</dbReference>
<dbReference type="InterPro" id="IPR000644">
    <property type="entry name" value="CBS_dom"/>
</dbReference>
<dbReference type="Pfam" id="PF01380">
    <property type="entry name" value="SIS"/>
    <property type="match status" value="1"/>
</dbReference>
<organism evidence="10 11">
    <name type="scientific">Bdellovibrio bacteriovorus (strain ATCC 15356 / DSM 50701 / NCIMB 9529 / HD100)</name>
    <dbReference type="NCBI Taxonomy" id="264462"/>
    <lineage>
        <taxon>Bacteria</taxon>
        <taxon>Pseudomonadati</taxon>
        <taxon>Bdellovibrionota</taxon>
        <taxon>Bdellovibrionia</taxon>
        <taxon>Bdellovibrionales</taxon>
        <taxon>Pseudobdellovibrionaceae</taxon>
        <taxon>Bdellovibrio</taxon>
    </lineage>
</organism>
<dbReference type="eggNOG" id="COG0794">
    <property type="taxonomic scope" value="Bacteria"/>
</dbReference>
<evidence type="ECO:0000259" key="9">
    <source>
        <dbReference type="PROSITE" id="PS51464"/>
    </source>
</evidence>
<dbReference type="InterPro" id="IPR046342">
    <property type="entry name" value="CBS_dom_sf"/>
</dbReference>
<evidence type="ECO:0000256" key="7">
    <source>
        <dbReference type="PROSITE-ProRule" id="PRU00703"/>
    </source>
</evidence>
<dbReference type="STRING" id="264462.Bd0809"/>
<dbReference type="CDD" id="cd05014">
    <property type="entry name" value="SIS_Kpsf"/>
    <property type="match status" value="1"/>
</dbReference>
<gene>
    <name evidence="10" type="primary">kpsF</name>
    <name evidence="10" type="ordered locus">Bd0809</name>
</gene>
<keyword evidence="5" id="KW-0862">Zinc</keyword>
<evidence type="ECO:0000256" key="2">
    <source>
        <dbReference type="ARBA" id="ARBA00022737"/>
    </source>
</evidence>
<dbReference type="GO" id="GO:0005975">
    <property type="term" value="P:carbohydrate metabolic process"/>
    <property type="evidence" value="ECO:0007669"/>
    <property type="project" value="InterPro"/>
</dbReference>
<evidence type="ECO:0000256" key="1">
    <source>
        <dbReference type="ARBA" id="ARBA00008165"/>
    </source>
</evidence>
<dbReference type="InterPro" id="IPR035474">
    <property type="entry name" value="SIS_Kpsf"/>
</dbReference>
<dbReference type="KEGG" id="bba:Bd0809"/>
<dbReference type="EMBL" id="BX842648">
    <property type="protein sequence ID" value="CAE78758.1"/>
    <property type="molecule type" value="Genomic_DNA"/>
</dbReference>
<dbReference type="InterPro" id="IPR004800">
    <property type="entry name" value="KdsD/KpsF-type"/>
</dbReference>
<dbReference type="PANTHER" id="PTHR42745">
    <property type="match status" value="1"/>
</dbReference>
<dbReference type="Gene3D" id="3.10.580.10">
    <property type="entry name" value="CBS-domain"/>
    <property type="match status" value="1"/>
</dbReference>
<evidence type="ECO:0000259" key="8">
    <source>
        <dbReference type="PROSITE" id="PS51371"/>
    </source>
</evidence>
<accession>Q6MPN9</accession>
<dbReference type="SMART" id="SM00116">
    <property type="entry name" value="CBS"/>
    <property type="match status" value="2"/>
</dbReference>
<dbReference type="InterPro" id="IPR046348">
    <property type="entry name" value="SIS_dom_sf"/>
</dbReference>
<dbReference type="GO" id="GO:0019146">
    <property type="term" value="F:arabinose-5-phosphate isomerase activity"/>
    <property type="evidence" value="ECO:0007669"/>
    <property type="project" value="UniProtKB-ARBA"/>
</dbReference>
<dbReference type="PROSITE" id="PS51464">
    <property type="entry name" value="SIS"/>
    <property type="match status" value="1"/>
</dbReference>
<dbReference type="GO" id="GO:1901135">
    <property type="term" value="P:carbohydrate derivative metabolic process"/>
    <property type="evidence" value="ECO:0007669"/>
    <property type="project" value="InterPro"/>
</dbReference>
<dbReference type="NCBIfam" id="TIGR00393">
    <property type="entry name" value="kpsF"/>
    <property type="match status" value="1"/>
</dbReference>
<feature type="domain" description="CBS" evidence="8">
    <location>
        <begin position="202"/>
        <end position="261"/>
    </location>
</feature>
<proteinExistence type="inferred from homology"/>
<keyword evidence="2" id="KW-0677">Repeat</keyword>
<dbReference type="HOGENOM" id="CLU_040681_13_1_7"/>
<feature type="site" description="Catalytically relevant" evidence="6">
    <location>
        <position position="103"/>
    </location>
</feature>
<feature type="site" description="Catalytically relevant" evidence="6">
    <location>
        <position position="51"/>
    </location>
</feature>
<evidence type="ECO:0000256" key="6">
    <source>
        <dbReference type="PIRSR" id="PIRSR004692-3"/>
    </source>
</evidence>
<feature type="domain" description="SIS" evidence="9">
    <location>
        <begin position="33"/>
        <end position="176"/>
    </location>
</feature>
<keyword evidence="11" id="KW-1185">Reference proteome</keyword>
<reference evidence="10 11" key="1">
    <citation type="journal article" date="2004" name="Science">
        <title>A predator unmasked: life cycle of Bdellovibrio bacteriovorus from a genomic perspective.</title>
        <authorList>
            <person name="Rendulic S."/>
            <person name="Jagtap P."/>
            <person name="Rosinus A."/>
            <person name="Eppinger M."/>
            <person name="Baar C."/>
            <person name="Lanz C."/>
            <person name="Keller H."/>
            <person name="Lambert C."/>
            <person name="Evans K.J."/>
            <person name="Goesmann A."/>
            <person name="Meyer F."/>
            <person name="Sockett R.E."/>
            <person name="Schuster S.C."/>
        </authorList>
    </citation>
    <scope>NUCLEOTIDE SEQUENCE [LARGE SCALE GENOMIC DNA]</scope>
    <source>
        <strain evidence="11">ATCC 15356 / DSM 50701 / NCIMB 9529 / HD100</strain>
    </source>
</reference>
<feature type="site" description="Catalytically relevant" evidence="6">
    <location>
        <position position="185"/>
    </location>
</feature>
<dbReference type="FunFam" id="3.40.50.10490:FF:000011">
    <property type="entry name" value="Arabinose 5-phosphate isomerase"/>
    <property type="match status" value="1"/>
</dbReference>
<dbReference type="InterPro" id="IPR050986">
    <property type="entry name" value="GutQ/KpsF_isomerases"/>
</dbReference>
<dbReference type="SUPFAM" id="SSF53697">
    <property type="entry name" value="SIS domain"/>
    <property type="match status" value="1"/>
</dbReference>
<feature type="binding site" evidence="5">
    <location>
        <position position="74"/>
    </location>
    <ligand>
        <name>Zn(2+)</name>
        <dbReference type="ChEBI" id="CHEBI:29105"/>
    </ligand>
</feature>
<keyword evidence="3 7" id="KW-0129">CBS domain</keyword>
<evidence type="ECO:0000313" key="11">
    <source>
        <dbReference type="Proteomes" id="UP000008080"/>
    </source>
</evidence>
<dbReference type="AlphaFoldDB" id="Q6MPN9"/>
<dbReference type="eggNOG" id="COG0517">
    <property type="taxonomic scope" value="Bacteria"/>
</dbReference>
<dbReference type="Pfam" id="PF00571">
    <property type="entry name" value="CBS"/>
    <property type="match status" value="2"/>
</dbReference>
<feature type="domain" description="CBS" evidence="8">
    <location>
        <begin position="270"/>
        <end position="326"/>
    </location>
</feature>
<protein>
    <submittedName>
        <fullName evidence="10">Polysialic acid capsule expression protein</fullName>
    </submittedName>
</protein>
<dbReference type="InterPro" id="IPR001347">
    <property type="entry name" value="SIS_dom"/>
</dbReference>
<dbReference type="Gene3D" id="3.40.50.10490">
    <property type="entry name" value="Glucose-6-phosphate isomerase like protein, domain 1"/>
    <property type="match status" value="1"/>
</dbReference>